<gene>
    <name evidence="1" type="ORF">NDU88_006739</name>
</gene>
<keyword evidence="2" id="KW-1185">Reference proteome</keyword>
<reference evidence="1" key="1">
    <citation type="journal article" date="2022" name="bioRxiv">
        <title>Sequencing and chromosome-scale assembly of the giantPleurodeles waltlgenome.</title>
        <authorList>
            <person name="Brown T."/>
            <person name="Elewa A."/>
            <person name="Iarovenko S."/>
            <person name="Subramanian E."/>
            <person name="Araus A.J."/>
            <person name="Petzold A."/>
            <person name="Susuki M."/>
            <person name="Suzuki K.-i.T."/>
            <person name="Hayashi T."/>
            <person name="Toyoda A."/>
            <person name="Oliveira C."/>
            <person name="Osipova E."/>
            <person name="Leigh N.D."/>
            <person name="Simon A."/>
            <person name="Yun M.H."/>
        </authorList>
    </citation>
    <scope>NUCLEOTIDE SEQUENCE</scope>
    <source>
        <strain evidence="1">20211129_DDA</strain>
        <tissue evidence="1">Liver</tissue>
    </source>
</reference>
<protein>
    <submittedName>
        <fullName evidence="1">Uncharacterized protein</fullName>
    </submittedName>
</protein>
<accession>A0AAV7N874</accession>
<dbReference type="Proteomes" id="UP001066276">
    <property type="component" value="Chromosome 9"/>
</dbReference>
<organism evidence="1 2">
    <name type="scientific">Pleurodeles waltl</name>
    <name type="common">Iberian ribbed newt</name>
    <dbReference type="NCBI Taxonomy" id="8319"/>
    <lineage>
        <taxon>Eukaryota</taxon>
        <taxon>Metazoa</taxon>
        <taxon>Chordata</taxon>
        <taxon>Craniata</taxon>
        <taxon>Vertebrata</taxon>
        <taxon>Euteleostomi</taxon>
        <taxon>Amphibia</taxon>
        <taxon>Batrachia</taxon>
        <taxon>Caudata</taxon>
        <taxon>Salamandroidea</taxon>
        <taxon>Salamandridae</taxon>
        <taxon>Pleurodelinae</taxon>
        <taxon>Pleurodeles</taxon>
    </lineage>
</organism>
<dbReference type="EMBL" id="JANPWB010000013">
    <property type="protein sequence ID" value="KAJ1109378.1"/>
    <property type="molecule type" value="Genomic_DNA"/>
</dbReference>
<sequence>MFPCLTVLPLLLEGPCRLRAVSWLEPAEPTAAAADGAPLTGPSGDRGRAELRGCGCGRHAWDPKVATR</sequence>
<evidence type="ECO:0000313" key="2">
    <source>
        <dbReference type="Proteomes" id="UP001066276"/>
    </source>
</evidence>
<dbReference type="AlphaFoldDB" id="A0AAV7N874"/>
<evidence type="ECO:0000313" key="1">
    <source>
        <dbReference type="EMBL" id="KAJ1109378.1"/>
    </source>
</evidence>
<proteinExistence type="predicted"/>
<comment type="caution">
    <text evidence="1">The sequence shown here is derived from an EMBL/GenBank/DDBJ whole genome shotgun (WGS) entry which is preliminary data.</text>
</comment>
<name>A0AAV7N874_PLEWA</name>